<feature type="transmembrane region" description="Helical" evidence="1">
    <location>
        <begin position="200"/>
        <end position="217"/>
    </location>
</feature>
<keyword evidence="1" id="KW-0472">Membrane</keyword>
<dbReference type="Gene3D" id="1.10.287.70">
    <property type="match status" value="1"/>
</dbReference>
<feature type="transmembrane region" description="Helical" evidence="1">
    <location>
        <begin position="44"/>
        <end position="66"/>
    </location>
</feature>
<feature type="transmembrane region" description="Helical" evidence="1">
    <location>
        <begin position="114"/>
        <end position="136"/>
    </location>
</feature>
<gene>
    <name evidence="2" type="ORF">GCM10007380_26580</name>
</gene>
<keyword evidence="1" id="KW-0812">Transmembrane</keyword>
<keyword evidence="1" id="KW-1133">Transmembrane helix</keyword>
<protein>
    <submittedName>
        <fullName evidence="2">Uncharacterized protein</fullName>
    </submittedName>
</protein>
<comment type="caution">
    <text evidence="2">The sequence shown here is derived from an EMBL/GenBank/DDBJ whole genome shotgun (WGS) entry which is preliminary data.</text>
</comment>
<dbReference type="AlphaFoldDB" id="A0A8J3AJU7"/>
<keyword evidence="3" id="KW-1185">Reference proteome</keyword>
<dbReference type="SUPFAM" id="SSF81324">
    <property type="entry name" value="Voltage-gated potassium channels"/>
    <property type="match status" value="1"/>
</dbReference>
<evidence type="ECO:0000256" key="1">
    <source>
        <dbReference type="SAM" id="Phobius"/>
    </source>
</evidence>
<organism evidence="2 3">
    <name type="scientific">Gottfriedia solisilvae</name>
    <dbReference type="NCBI Taxonomy" id="1516104"/>
    <lineage>
        <taxon>Bacteria</taxon>
        <taxon>Bacillati</taxon>
        <taxon>Bacillota</taxon>
        <taxon>Bacilli</taxon>
        <taxon>Bacillales</taxon>
        <taxon>Bacillaceae</taxon>
        <taxon>Gottfriedia</taxon>
    </lineage>
</organism>
<dbReference type="EMBL" id="BMHB01000001">
    <property type="protein sequence ID" value="GGI15160.1"/>
    <property type="molecule type" value="Genomic_DNA"/>
</dbReference>
<proteinExistence type="predicted"/>
<dbReference type="Proteomes" id="UP000626244">
    <property type="component" value="Unassembled WGS sequence"/>
</dbReference>
<accession>A0A8J3AJU7</accession>
<evidence type="ECO:0000313" key="3">
    <source>
        <dbReference type="Proteomes" id="UP000626244"/>
    </source>
</evidence>
<feature type="transmembrane region" description="Helical" evidence="1">
    <location>
        <begin position="6"/>
        <end position="23"/>
    </location>
</feature>
<feature type="transmembrane region" description="Helical" evidence="1">
    <location>
        <begin position="168"/>
        <end position="188"/>
    </location>
</feature>
<dbReference type="OrthoDB" id="9838591at2"/>
<name>A0A8J3AJU7_9BACI</name>
<reference evidence="3" key="1">
    <citation type="journal article" date="2019" name="Int. J. Syst. Evol. Microbiol.">
        <title>The Global Catalogue of Microorganisms (GCM) 10K type strain sequencing project: providing services to taxonomists for standard genome sequencing and annotation.</title>
        <authorList>
            <consortium name="The Broad Institute Genomics Platform"/>
            <consortium name="The Broad Institute Genome Sequencing Center for Infectious Disease"/>
            <person name="Wu L."/>
            <person name="Ma J."/>
        </authorList>
    </citation>
    <scope>NUCLEOTIDE SEQUENCE [LARGE SCALE GENOMIC DNA]</scope>
    <source>
        <strain evidence="3">CGMCC 1.14993</strain>
    </source>
</reference>
<sequence length="232" mass="27068">MYSNAIIILIYSVFGFLIFFYLYKNLIKFFEKSKKYIGHGFKILILYLLLLLCTWISSLKAAKVIFPLLDEKGIQYKLIVGMVIFLIIVLNTIWIIINLYIINKLPQYTGYIKSIIFGLFFISLIVVTSVLIYGNIYQDYNIYYKDIDPLHHHGIFKGNERVFGITNLLYFSSIVIFTIGIDDVAIIGSDLKWIVMSEMFLSYLLMSIFVPCFLVLLDPKDIKKKKQKKKQS</sequence>
<evidence type="ECO:0000313" key="2">
    <source>
        <dbReference type="EMBL" id="GGI15160.1"/>
    </source>
</evidence>
<feature type="transmembrane region" description="Helical" evidence="1">
    <location>
        <begin position="78"/>
        <end position="102"/>
    </location>
</feature>